<evidence type="ECO:0000313" key="1">
    <source>
        <dbReference type="EMBL" id="MBC8333633.1"/>
    </source>
</evidence>
<reference evidence="1 2" key="1">
    <citation type="submission" date="2020-08" db="EMBL/GenBank/DDBJ databases">
        <title>Bridging the membrane lipid divide: bacteria of the FCB group superphylum have the potential to synthesize archaeal ether lipids.</title>
        <authorList>
            <person name="Villanueva L."/>
            <person name="Von Meijenfeldt F.A.B."/>
            <person name="Westbye A.B."/>
            <person name="Yadav S."/>
            <person name="Hopmans E.C."/>
            <person name="Dutilh B.E."/>
            <person name="Sinninghe Damste J.S."/>
        </authorList>
    </citation>
    <scope>NUCLEOTIDE SEQUENCE [LARGE SCALE GENOMIC DNA]</scope>
    <source>
        <strain evidence="1">NIOZ-UU36</strain>
    </source>
</reference>
<comment type="caution">
    <text evidence="1">The sequence shown here is derived from an EMBL/GenBank/DDBJ whole genome shotgun (WGS) entry which is preliminary data.</text>
</comment>
<name>A0A8J6NG77_9CHLR</name>
<dbReference type="AlphaFoldDB" id="A0A8J6NG77"/>
<feature type="non-terminal residue" evidence="1">
    <location>
        <position position="1"/>
    </location>
</feature>
<dbReference type="Proteomes" id="UP000614469">
    <property type="component" value="Unassembled WGS sequence"/>
</dbReference>
<dbReference type="EMBL" id="JACNJN010000004">
    <property type="protein sequence ID" value="MBC8333633.1"/>
    <property type="molecule type" value="Genomic_DNA"/>
</dbReference>
<gene>
    <name evidence="1" type="ORF">H8E29_00045</name>
</gene>
<evidence type="ECO:0000313" key="2">
    <source>
        <dbReference type="Proteomes" id="UP000614469"/>
    </source>
</evidence>
<sequence>RGCTFRLAGIEDIPFLMKEDEIYRANYSISAFRDEAHWRYMLTEGLITEYGSEFWIMENKQNSEKKYCRIPEDGFGTGLIISEISEDISIDALGNLFLFCKEKALDRDKPYIRLNLHNNSRAGRMAISMGAKEGTPYAWQIKIPEKALFLRTIKPILEKRIMASSFSGFSDKFRLNFYKSTVDLIWKNGELISVKPGQGECPFSFSLSDELFPILSLGYRTWQELRYIKPDIFPNSEGSALFVETLFPPSNSWIYEQY</sequence>
<proteinExistence type="predicted"/>
<accession>A0A8J6NG77</accession>
<organism evidence="1 2">
    <name type="scientific">Candidatus Desulfolinea nitratireducens</name>
    <dbReference type="NCBI Taxonomy" id="2841698"/>
    <lineage>
        <taxon>Bacteria</taxon>
        <taxon>Bacillati</taxon>
        <taxon>Chloroflexota</taxon>
        <taxon>Anaerolineae</taxon>
        <taxon>Anaerolineales</taxon>
        <taxon>Anaerolineales incertae sedis</taxon>
        <taxon>Candidatus Desulfolinea</taxon>
    </lineage>
</organism>
<protein>
    <submittedName>
        <fullName evidence="1">Uncharacterized protein</fullName>
    </submittedName>
</protein>